<evidence type="ECO:0000313" key="3">
    <source>
        <dbReference type="EMBL" id="KAB7512705.1"/>
    </source>
</evidence>
<evidence type="ECO:0000313" key="7">
    <source>
        <dbReference type="Proteomes" id="UP000326865"/>
    </source>
</evidence>
<dbReference type="AlphaFoldDB" id="A0A5N5U2J9"/>
<sequence length="147" mass="16167">MSDDDSGWQDRLVGARMSVDTEFDDRVEASSFSRQEWGLIMTATEFDIEDGDEPRLYANTAHLEDIMPEVQKMTAQGPMGGTQQESSSGILGKVTSALGLGGDDGEDLSDQLAEAEQLTQQYADELQSHLESRGTWADIVAAYREQE</sequence>
<feature type="region of interest" description="Disordered" evidence="1">
    <location>
        <begin position="74"/>
        <end position="108"/>
    </location>
</feature>
<dbReference type="InterPro" id="IPR043821">
    <property type="entry name" value="DUF5799"/>
</dbReference>
<reference evidence="5 6" key="1">
    <citation type="submission" date="2019-10" db="EMBL/GenBank/DDBJ databases">
        <title>Unraveling microbial dark matter from salterns through culturing: the case of the genus Halosegnis.</title>
        <authorList>
            <person name="Duran-Viseras A."/>
            <person name="Andrei A.-S."/>
            <person name="Vera-Gargallo B."/>
            <person name="Ghai R."/>
            <person name="Sanchez-Porro C."/>
            <person name="Ventosa A."/>
        </authorList>
    </citation>
    <scope>NUCLEOTIDE SEQUENCE [LARGE SCALE GENOMIC DNA]</scope>
    <source>
        <strain evidence="3 6">F17-44</strain>
        <strain evidence="2 7">F18-79</strain>
        <strain evidence="4 5">F19-13</strain>
    </source>
</reference>
<evidence type="ECO:0000256" key="1">
    <source>
        <dbReference type="SAM" id="MobiDB-lite"/>
    </source>
</evidence>
<proteinExistence type="predicted"/>
<evidence type="ECO:0000313" key="2">
    <source>
        <dbReference type="EMBL" id="KAB7512445.1"/>
    </source>
</evidence>
<dbReference type="EMBL" id="QMDY01000010">
    <property type="protein sequence ID" value="KAB7514126.1"/>
    <property type="molecule type" value="Genomic_DNA"/>
</dbReference>
<dbReference type="RefSeq" id="WP_152121109.1">
    <property type="nucleotide sequence ID" value="NZ_QJOW01000009.1"/>
</dbReference>
<evidence type="ECO:0000313" key="4">
    <source>
        <dbReference type="EMBL" id="KAB7514126.1"/>
    </source>
</evidence>
<dbReference type="EMBL" id="QJOW01000009">
    <property type="protein sequence ID" value="KAB7512705.1"/>
    <property type="molecule type" value="Genomic_DNA"/>
</dbReference>
<dbReference type="Proteomes" id="UP000326207">
    <property type="component" value="Unassembled WGS sequence"/>
</dbReference>
<comment type="caution">
    <text evidence="3">The sequence shown here is derived from an EMBL/GenBank/DDBJ whole genome shotgun (WGS) entry which is preliminary data.</text>
</comment>
<dbReference type="OrthoDB" id="204348at2157"/>
<organism evidence="3 6">
    <name type="scientific">Halosegnis rubeus</name>
    <dbReference type="NCBI Taxonomy" id="2212850"/>
    <lineage>
        <taxon>Archaea</taxon>
        <taxon>Methanobacteriati</taxon>
        <taxon>Methanobacteriota</taxon>
        <taxon>Stenosarchaea group</taxon>
        <taxon>Halobacteria</taxon>
        <taxon>Halobacteriales</taxon>
        <taxon>Natronomonadaceae</taxon>
        <taxon>Halosegnis</taxon>
    </lineage>
</organism>
<evidence type="ECO:0000313" key="5">
    <source>
        <dbReference type="Proteomes" id="UP000326207"/>
    </source>
</evidence>
<protein>
    <submittedName>
        <fullName evidence="3">Uncharacterized protein</fullName>
    </submittedName>
</protein>
<gene>
    <name evidence="2" type="ORF">DM867_12700</name>
    <name evidence="3" type="ORF">DMP03_13715</name>
    <name evidence="4" type="ORF">DP108_12525</name>
</gene>
<dbReference type="Pfam" id="PF19113">
    <property type="entry name" value="DUF5799"/>
    <property type="match status" value="1"/>
</dbReference>
<dbReference type="EMBL" id="QKKZ01000009">
    <property type="protein sequence ID" value="KAB7512445.1"/>
    <property type="molecule type" value="Genomic_DNA"/>
</dbReference>
<keyword evidence="7" id="KW-1185">Reference proteome</keyword>
<name>A0A5N5U2J9_9EURY</name>
<evidence type="ECO:0000313" key="6">
    <source>
        <dbReference type="Proteomes" id="UP000326302"/>
    </source>
</evidence>
<dbReference type="Proteomes" id="UP000326302">
    <property type="component" value="Unassembled WGS sequence"/>
</dbReference>
<dbReference type="Proteomes" id="UP000326865">
    <property type="component" value="Unassembled WGS sequence"/>
</dbReference>
<accession>A0A5N5U1V4</accession>
<accession>A0A5N5U668</accession>
<accession>A0A5N5U2J9</accession>